<feature type="compositionally biased region" description="Pro residues" evidence="1">
    <location>
        <begin position="374"/>
        <end position="386"/>
    </location>
</feature>
<dbReference type="InterPro" id="IPR003795">
    <property type="entry name" value="DUF192"/>
</dbReference>
<evidence type="ECO:0000313" key="5">
    <source>
        <dbReference type="Proteomes" id="UP000503117"/>
    </source>
</evidence>
<keyword evidence="2" id="KW-0472">Membrane</keyword>
<dbReference type="Pfam" id="PF07811">
    <property type="entry name" value="TadE"/>
    <property type="match status" value="1"/>
</dbReference>
<evidence type="ECO:0000313" key="4">
    <source>
        <dbReference type="EMBL" id="QJD92837.1"/>
    </source>
</evidence>
<keyword evidence="5" id="KW-1185">Reference proteome</keyword>
<accession>A0ABX6MIN6</accession>
<keyword evidence="2" id="KW-1133">Transmembrane helix</keyword>
<dbReference type="Gene3D" id="2.60.120.1140">
    <property type="entry name" value="Protein of unknown function DUF192"/>
    <property type="match status" value="1"/>
</dbReference>
<feature type="region of interest" description="Disordered" evidence="1">
    <location>
        <begin position="355"/>
        <end position="404"/>
    </location>
</feature>
<protein>
    <recommendedName>
        <fullName evidence="3">TadE-like domain-containing protein</fullName>
    </recommendedName>
</protein>
<keyword evidence="2" id="KW-0812">Transmembrane</keyword>
<name>A0ABX6MIN6_9BURK</name>
<sequence>MTFPQTCTIHTASGAHRLDVRLANSFLSRFRGLMLAGPLQPAQGLLITRCRSVHGAFLRYPIDVVYLDQHGVVTECITPLHPWRVSFSGIGRDGDGQRYRRAAHTLELAAGAVEAMAIQPGDRLVHPHLPHAPVQQPRHRSQRGSAMIEFTVVGPIITLLGLAVLQYGMLFFARTQINYASFMAAREGATANASVDSVHAAYVRALVPLYGGGQTPDDRATSLTKASEDIGANGTGNVNIELLNPTKESFTDWNDPVRQAALHTGSRRVIPNSGQAFKDQTVGATSGQTIQDANLIKLRITHGYLPKVPFVKNLYGTYLKWLDPHTDAFHTKLLADGRIPVVTNITLHMQSDAIEPAAPTSSPGPGNGGTPVNPGDPPVTHDPPPSCNNASCADPTTPTPPTPPACNPLIDPTHCEGPPCSVMCCKPD</sequence>
<reference evidence="4 5" key="1">
    <citation type="submission" date="2020-04" db="EMBL/GenBank/DDBJ databases">
        <title>Genome sequencing of novel species.</title>
        <authorList>
            <person name="Heo J."/>
            <person name="Kim S.-J."/>
            <person name="Kim J.-S."/>
            <person name="Hong S.-B."/>
            <person name="Kwon S.-W."/>
        </authorList>
    </citation>
    <scope>NUCLEOTIDE SEQUENCE [LARGE SCALE GENOMIC DNA]</scope>
    <source>
        <strain evidence="4 5">AF9R3</strain>
    </source>
</reference>
<dbReference type="InterPro" id="IPR038695">
    <property type="entry name" value="Saro_0823-like_sf"/>
</dbReference>
<gene>
    <name evidence="4" type="ORF">HH213_23770</name>
</gene>
<dbReference type="RefSeq" id="WP_169113875.1">
    <property type="nucleotide sequence ID" value="NZ_CP051684.1"/>
</dbReference>
<proteinExistence type="predicted"/>
<organism evidence="4 5">
    <name type="scientific">Duganella dendranthematis</name>
    <dbReference type="NCBI Taxonomy" id="2728021"/>
    <lineage>
        <taxon>Bacteria</taxon>
        <taxon>Pseudomonadati</taxon>
        <taxon>Pseudomonadota</taxon>
        <taxon>Betaproteobacteria</taxon>
        <taxon>Burkholderiales</taxon>
        <taxon>Oxalobacteraceae</taxon>
        <taxon>Telluria group</taxon>
        <taxon>Duganella</taxon>
    </lineage>
</organism>
<dbReference type="Pfam" id="PF02643">
    <property type="entry name" value="DUF192"/>
    <property type="match status" value="1"/>
</dbReference>
<evidence type="ECO:0000256" key="2">
    <source>
        <dbReference type="SAM" id="Phobius"/>
    </source>
</evidence>
<evidence type="ECO:0000259" key="3">
    <source>
        <dbReference type="Pfam" id="PF07811"/>
    </source>
</evidence>
<dbReference type="PANTHER" id="PTHR37953">
    <property type="entry name" value="UPF0127 PROTEIN MJ1496"/>
    <property type="match status" value="1"/>
</dbReference>
<feature type="transmembrane region" description="Helical" evidence="2">
    <location>
        <begin position="148"/>
        <end position="173"/>
    </location>
</feature>
<dbReference type="PANTHER" id="PTHR37953:SF1">
    <property type="entry name" value="UPF0127 PROTEIN MJ1496"/>
    <property type="match status" value="1"/>
</dbReference>
<feature type="domain" description="TadE-like" evidence="3">
    <location>
        <begin position="144"/>
        <end position="186"/>
    </location>
</feature>
<dbReference type="EMBL" id="CP051684">
    <property type="protein sequence ID" value="QJD92837.1"/>
    <property type="molecule type" value="Genomic_DNA"/>
</dbReference>
<evidence type="ECO:0000256" key="1">
    <source>
        <dbReference type="SAM" id="MobiDB-lite"/>
    </source>
</evidence>
<dbReference type="InterPro" id="IPR012495">
    <property type="entry name" value="TadE-like_dom"/>
</dbReference>
<dbReference type="Proteomes" id="UP000503117">
    <property type="component" value="Chromosome"/>
</dbReference>